<dbReference type="Proteomes" id="UP000314294">
    <property type="component" value="Unassembled WGS sequence"/>
</dbReference>
<feature type="region of interest" description="Disordered" evidence="1">
    <location>
        <begin position="42"/>
        <end position="77"/>
    </location>
</feature>
<protein>
    <submittedName>
        <fullName evidence="2">Uncharacterized protein</fullName>
    </submittedName>
</protein>
<dbReference type="EMBL" id="SRLO01000021">
    <property type="protein sequence ID" value="TNN85312.1"/>
    <property type="molecule type" value="Genomic_DNA"/>
</dbReference>
<reference evidence="2 3" key="1">
    <citation type="submission" date="2019-03" db="EMBL/GenBank/DDBJ databases">
        <title>First draft genome of Liparis tanakae, snailfish: a comprehensive survey of snailfish specific genes.</title>
        <authorList>
            <person name="Kim W."/>
            <person name="Song I."/>
            <person name="Jeong J.-H."/>
            <person name="Kim D."/>
            <person name="Kim S."/>
            <person name="Ryu S."/>
            <person name="Song J.Y."/>
            <person name="Lee S.K."/>
        </authorList>
    </citation>
    <scope>NUCLEOTIDE SEQUENCE [LARGE SCALE GENOMIC DNA]</scope>
    <source>
        <tissue evidence="2">Muscle</tissue>
    </source>
</reference>
<sequence length="177" mass="19680">MFRHRPLAGALEDPIASSSRVLVSSLRLSSASRASLLPSRTTSVSHAMLGSSGQRRGRRALQHTAEATADRQRHGPLQVQQPDPLALLLMLLLSEARVIFAFICEKQPSKWSPVSGSKRLKPLSCSNRARRWLRRGCTVPRGSSSREYITWHSRLPATELYNTAETRGERAGLEGRR</sequence>
<evidence type="ECO:0000313" key="3">
    <source>
        <dbReference type="Proteomes" id="UP000314294"/>
    </source>
</evidence>
<organism evidence="2 3">
    <name type="scientific">Liparis tanakae</name>
    <name type="common">Tanaka's snailfish</name>
    <dbReference type="NCBI Taxonomy" id="230148"/>
    <lineage>
        <taxon>Eukaryota</taxon>
        <taxon>Metazoa</taxon>
        <taxon>Chordata</taxon>
        <taxon>Craniata</taxon>
        <taxon>Vertebrata</taxon>
        <taxon>Euteleostomi</taxon>
        <taxon>Actinopterygii</taxon>
        <taxon>Neopterygii</taxon>
        <taxon>Teleostei</taxon>
        <taxon>Neoteleostei</taxon>
        <taxon>Acanthomorphata</taxon>
        <taxon>Eupercaria</taxon>
        <taxon>Perciformes</taxon>
        <taxon>Cottioidei</taxon>
        <taxon>Cottales</taxon>
        <taxon>Liparidae</taxon>
        <taxon>Liparis</taxon>
    </lineage>
</organism>
<evidence type="ECO:0000256" key="1">
    <source>
        <dbReference type="SAM" id="MobiDB-lite"/>
    </source>
</evidence>
<comment type="caution">
    <text evidence="2">The sequence shown here is derived from an EMBL/GenBank/DDBJ whole genome shotgun (WGS) entry which is preliminary data.</text>
</comment>
<keyword evidence="3" id="KW-1185">Reference proteome</keyword>
<dbReference type="AlphaFoldDB" id="A0A4Z2J793"/>
<gene>
    <name evidence="2" type="ORF">EYF80_004334</name>
</gene>
<proteinExistence type="predicted"/>
<name>A0A4Z2J793_9TELE</name>
<evidence type="ECO:0000313" key="2">
    <source>
        <dbReference type="EMBL" id="TNN85312.1"/>
    </source>
</evidence>
<accession>A0A4Z2J793</accession>